<organism evidence="4 5">
    <name type="scientific">Leminorella grimontii</name>
    <dbReference type="NCBI Taxonomy" id="82981"/>
    <lineage>
        <taxon>Bacteria</taxon>
        <taxon>Pseudomonadati</taxon>
        <taxon>Pseudomonadota</taxon>
        <taxon>Gammaproteobacteria</taxon>
        <taxon>Enterobacterales</taxon>
        <taxon>Budviciaceae</taxon>
        <taxon>Leminorella</taxon>
    </lineage>
</organism>
<dbReference type="InterPro" id="IPR007809">
    <property type="entry name" value="FlgN-like"/>
</dbReference>
<dbReference type="AlphaFoldDB" id="A0AAV5N0X1"/>
<evidence type="ECO:0000256" key="3">
    <source>
        <dbReference type="ARBA" id="ARBA00022795"/>
    </source>
</evidence>
<dbReference type="Proteomes" id="UP001058124">
    <property type="component" value="Unassembled WGS sequence"/>
</dbReference>
<evidence type="ECO:0000313" key="4">
    <source>
        <dbReference type="EMBL" id="GKX55753.1"/>
    </source>
</evidence>
<keyword evidence="4" id="KW-0969">Cilium</keyword>
<evidence type="ECO:0000256" key="1">
    <source>
        <dbReference type="ARBA" id="ARBA00002397"/>
    </source>
</evidence>
<proteinExistence type="inferred from homology"/>
<comment type="caution">
    <text evidence="4">The sequence shown here is derived from an EMBL/GenBank/DDBJ whole genome shotgun (WGS) entry which is preliminary data.</text>
</comment>
<dbReference type="InterPro" id="IPR036679">
    <property type="entry name" value="FlgN-like_sf"/>
</dbReference>
<reference evidence="4" key="1">
    <citation type="submission" date="2022-06" db="EMBL/GenBank/DDBJ databases">
        <title>Draft genome sequences of Leminorella grimontii str. JCM5902.</title>
        <authorList>
            <person name="Wakabayashi Y."/>
            <person name="Kojima K."/>
        </authorList>
    </citation>
    <scope>NUCLEOTIDE SEQUENCE</scope>
    <source>
        <strain evidence="4">JCM 5902</strain>
    </source>
</reference>
<protein>
    <submittedName>
        <fullName evidence="4">Flagellar protein FlgN</fullName>
    </submittedName>
</protein>
<dbReference type="SUPFAM" id="SSF140566">
    <property type="entry name" value="FlgN-like"/>
    <property type="match status" value="1"/>
</dbReference>
<sequence length="142" mass="16504">MNDKLQSVKALLHGIVLDDERYLTLRHLLERQRLCIIKRDCDELASVNDQITDSYEQLKEGTRLRRTLLTQLGVTLDKNGMEQVFSWLPAEQKRRAQGAWKQLEKRVSGCKAWNEKNGELLTMQNAFAQSFLGTEPDFLYHP</sequence>
<dbReference type="Gene3D" id="1.20.58.300">
    <property type="entry name" value="FlgN-like"/>
    <property type="match status" value="1"/>
</dbReference>
<comment type="similarity">
    <text evidence="2">Belongs to the FlgN family.</text>
</comment>
<evidence type="ECO:0000313" key="5">
    <source>
        <dbReference type="Proteomes" id="UP001058124"/>
    </source>
</evidence>
<name>A0AAV5N0X1_9GAMM</name>
<keyword evidence="4" id="KW-0966">Cell projection</keyword>
<keyword evidence="4" id="KW-0282">Flagellum</keyword>
<keyword evidence="3" id="KW-1005">Bacterial flagellum biogenesis</keyword>
<keyword evidence="5" id="KW-1185">Reference proteome</keyword>
<dbReference type="RefSeq" id="WP_027273710.1">
    <property type="nucleotide sequence ID" value="NZ_BRLH01000003.1"/>
</dbReference>
<gene>
    <name evidence="4" type="primary">lfgN</name>
    <name evidence="4" type="ORF">SOASR030_18650</name>
</gene>
<dbReference type="GO" id="GO:0044780">
    <property type="term" value="P:bacterial-type flagellum assembly"/>
    <property type="evidence" value="ECO:0007669"/>
    <property type="project" value="InterPro"/>
</dbReference>
<dbReference type="EMBL" id="BRLH01000003">
    <property type="protein sequence ID" value="GKX55753.1"/>
    <property type="molecule type" value="Genomic_DNA"/>
</dbReference>
<dbReference type="Pfam" id="PF05130">
    <property type="entry name" value="FlgN"/>
    <property type="match status" value="1"/>
</dbReference>
<accession>A0AAV5N0X1</accession>
<comment type="function">
    <text evidence="1">Required for the efficient initiation of filament assembly.</text>
</comment>
<evidence type="ECO:0000256" key="2">
    <source>
        <dbReference type="ARBA" id="ARBA00007703"/>
    </source>
</evidence>